<dbReference type="RefSeq" id="WP_344978083.1">
    <property type="nucleotide sequence ID" value="NZ_BAAAVI010000050.1"/>
</dbReference>
<feature type="transmembrane region" description="Helical" evidence="7">
    <location>
        <begin position="430"/>
        <end position="448"/>
    </location>
</feature>
<sequence>MPDHIDANSPQTLRRALQPRHLSMIALGGVIGAGLFIGSGAVIRTAGALAPLAYAVGGLILLLVMRMLAEMTAARPSMGSFSDYARLALGNGAGFIIGWTYWYFWVIVVAFEAIAGAEIIGGFLPDIPLWVVSAAVMGVMSVVNLLSVRSFGEAEFWFAAVKVVAIVAFLGIAVAGLFGVLPGQQVNGLAIGGGSLAPAGAAGVLSAITVVVFSYFGSEIVTVAAAEATDPVRAVARAATTVVWRVIIFYVGSISLIVLLVPYDAIRADASPFVTLLERLGIPGAALAMQIIVLTAVLSVLNAGIYTASRMLFALTAWQEAPRALARTTTRGTPIRAILLSTLAGWLAVAVAYLAPEAVFAFLLNAAGSVALVIYAAIAISQLRLRRLIEREGGALPVRMWAHPYLSWFTLALLVAVAVGMLILPDSRGQLGLGLIAPAGIAVIYLVRRLFQHRIAPRGASVLTTGESQWPEHMEKT</sequence>
<feature type="transmembrane region" description="Helical" evidence="7">
    <location>
        <begin position="280"/>
        <end position="301"/>
    </location>
</feature>
<organism evidence="9 10">
    <name type="scientific">Streptosporangium fragile</name>
    <dbReference type="NCBI Taxonomy" id="46186"/>
    <lineage>
        <taxon>Bacteria</taxon>
        <taxon>Bacillati</taxon>
        <taxon>Actinomycetota</taxon>
        <taxon>Actinomycetes</taxon>
        <taxon>Streptosporangiales</taxon>
        <taxon>Streptosporangiaceae</taxon>
        <taxon>Streptosporangium</taxon>
    </lineage>
</organism>
<feature type="transmembrane region" description="Helical" evidence="7">
    <location>
        <begin position="21"/>
        <end position="43"/>
    </location>
</feature>
<proteinExistence type="predicted"/>
<dbReference type="PANTHER" id="PTHR43495:SF5">
    <property type="entry name" value="GAMMA-AMINOBUTYRIC ACID PERMEASE"/>
    <property type="match status" value="1"/>
</dbReference>
<gene>
    <name evidence="9" type="ORF">GCM10010517_57250</name>
</gene>
<feature type="transmembrane region" description="Helical" evidence="7">
    <location>
        <begin position="337"/>
        <end position="355"/>
    </location>
</feature>
<keyword evidence="10" id="KW-1185">Reference proteome</keyword>
<accession>A0ABP6IKI6</accession>
<reference evidence="10" key="1">
    <citation type="journal article" date="2019" name="Int. J. Syst. Evol. Microbiol.">
        <title>The Global Catalogue of Microorganisms (GCM) 10K type strain sequencing project: providing services to taxonomists for standard genome sequencing and annotation.</title>
        <authorList>
            <consortium name="The Broad Institute Genomics Platform"/>
            <consortium name="The Broad Institute Genome Sequencing Center for Infectious Disease"/>
            <person name="Wu L."/>
            <person name="Ma J."/>
        </authorList>
    </citation>
    <scope>NUCLEOTIDE SEQUENCE [LARGE SCALE GENOMIC DNA]</scope>
    <source>
        <strain evidence="10">JCM 6242</strain>
    </source>
</reference>
<evidence type="ECO:0000259" key="8">
    <source>
        <dbReference type="Pfam" id="PF00324"/>
    </source>
</evidence>
<feature type="transmembrane region" description="Helical" evidence="7">
    <location>
        <begin position="89"/>
        <end position="115"/>
    </location>
</feature>
<keyword evidence="2" id="KW-0813">Transport</keyword>
<dbReference type="InterPro" id="IPR004841">
    <property type="entry name" value="AA-permease/SLC12A_dom"/>
</dbReference>
<dbReference type="PANTHER" id="PTHR43495">
    <property type="entry name" value="GABA PERMEASE"/>
    <property type="match status" value="1"/>
</dbReference>
<evidence type="ECO:0000256" key="6">
    <source>
        <dbReference type="ARBA" id="ARBA00023136"/>
    </source>
</evidence>
<name>A0ABP6IKI6_9ACTN</name>
<feature type="domain" description="Amino acid permease/ SLC12A" evidence="8">
    <location>
        <begin position="21"/>
        <end position="428"/>
    </location>
</feature>
<feature type="transmembrane region" description="Helical" evidence="7">
    <location>
        <begin position="201"/>
        <end position="226"/>
    </location>
</feature>
<keyword evidence="3 7" id="KW-0812">Transmembrane</keyword>
<keyword evidence="5 7" id="KW-1133">Transmembrane helix</keyword>
<keyword evidence="6 7" id="KW-0472">Membrane</keyword>
<dbReference type="Gene3D" id="1.20.1740.10">
    <property type="entry name" value="Amino acid/polyamine transporter I"/>
    <property type="match status" value="1"/>
</dbReference>
<evidence type="ECO:0000313" key="10">
    <source>
        <dbReference type="Proteomes" id="UP001500831"/>
    </source>
</evidence>
<dbReference type="PIRSF" id="PIRSF006060">
    <property type="entry name" value="AA_transporter"/>
    <property type="match status" value="1"/>
</dbReference>
<feature type="transmembrane region" description="Helical" evidence="7">
    <location>
        <begin position="405"/>
        <end position="424"/>
    </location>
</feature>
<feature type="transmembrane region" description="Helical" evidence="7">
    <location>
        <begin position="127"/>
        <end position="147"/>
    </location>
</feature>
<evidence type="ECO:0000256" key="5">
    <source>
        <dbReference type="ARBA" id="ARBA00022989"/>
    </source>
</evidence>
<feature type="transmembrane region" description="Helical" evidence="7">
    <location>
        <begin position="361"/>
        <end position="385"/>
    </location>
</feature>
<evidence type="ECO:0000256" key="7">
    <source>
        <dbReference type="SAM" id="Phobius"/>
    </source>
</evidence>
<feature type="transmembrane region" description="Helical" evidence="7">
    <location>
        <begin position="49"/>
        <end position="69"/>
    </location>
</feature>
<dbReference type="Pfam" id="PF00324">
    <property type="entry name" value="AA_permease"/>
    <property type="match status" value="1"/>
</dbReference>
<dbReference type="EMBL" id="BAAAVI010000050">
    <property type="protein sequence ID" value="GAA2892758.1"/>
    <property type="molecule type" value="Genomic_DNA"/>
</dbReference>
<evidence type="ECO:0000256" key="4">
    <source>
        <dbReference type="ARBA" id="ARBA00022970"/>
    </source>
</evidence>
<feature type="transmembrane region" description="Helical" evidence="7">
    <location>
        <begin position="159"/>
        <end position="181"/>
    </location>
</feature>
<comment type="caution">
    <text evidence="9">The sequence shown here is derived from an EMBL/GenBank/DDBJ whole genome shotgun (WGS) entry which is preliminary data.</text>
</comment>
<evidence type="ECO:0000256" key="1">
    <source>
        <dbReference type="ARBA" id="ARBA00004141"/>
    </source>
</evidence>
<protein>
    <submittedName>
        <fullName evidence="9">Amino acid permease</fullName>
    </submittedName>
</protein>
<keyword evidence="4" id="KW-0029">Amino-acid transport</keyword>
<comment type="subcellular location">
    <subcellularLocation>
        <location evidence="1">Membrane</location>
        <topology evidence="1">Multi-pass membrane protein</topology>
    </subcellularLocation>
</comment>
<evidence type="ECO:0000256" key="3">
    <source>
        <dbReference type="ARBA" id="ARBA00022692"/>
    </source>
</evidence>
<evidence type="ECO:0000256" key="2">
    <source>
        <dbReference type="ARBA" id="ARBA00022448"/>
    </source>
</evidence>
<feature type="transmembrane region" description="Helical" evidence="7">
    <location>
        <begin position="238"/>
        <end position="260"/>
    </location>
</feature>
<evidence type="ECO:0000313" key="9">
    <source>
        <dbReference type="EMBL" id="GAA2892758.1"/>
    </source>
</evidence>
<dbReference type="Proteomes" id="UP001500831">
    <property type="component" value="Unassembled WGS sequence"/>
</dbReference>